<keyword evidence="2" id="KW-1185">Reference proteome</keyword>
<dbReference type="AlphaFoldDB" id="A0A2A6BFG5"/>
<dbReference type="Proteomes" id="UP000005239">
    <property type="component" value="Unassembled WGS sequence"/>
</dbReference>
<gene>
    <name evidence="1" type="primary">WBGene00203295</name>
</gene>
<proteinExistence type="predicted"/>
<sequence>MANLIDLEEYYMEMYSTASGYWRENGHRQTKTVRDIAKRHFNDITKMANEGLSFADEQVRSVLRQICLMIDGIAPSTAWFPRLMPVVE</sequence>
<reference evidence="1" key="2">
    <citation type="submission" date="2022-06" db="UniProtKB">
        <authorList>
            <consortium name="EnsemblMetazoa"/>
        </authorList>
    </citation>
    <scope>IDENTIFICATION</scope>
    <source>
        <strain evidence="1">PS312</strain>
    </source>
</reference>
<organism evidence="1 2">
    <name type="scientific">Pristionchus pacificus</name>
    <name type="common">Parasitic nematode worm</name>
    <dbReference type="NCBI Taxonomy" id="54126"/>
    <lineage>
        <taxon>Eukaryota</taxon>
        <taxon>Metazoa</taxon>
        <taxon>Ecdysozoa</taxon>
        <taxon>Nematoda</taxon>
        <taxon>Chromadorea</taxon>
        <taxon>Rhabditida</taxon>
        <taxon>Rhabditina</taxon>
        <taxon>Diplogasteromorpha</taxon>
        <taxon>Diplogasteroidea</taxon>
        <taxon>Neodiplogasteridae</taxon>
        <taxon>Pristionchus</taxon>
    </lineage>
</organism>
<protein>
    <submittedName>
        <fullName evidence="1">Uncharacterized protein</fullName>
    </submittedName>
</protein>
<name>A0A2A6BFG5_PRIPA</name>
<reference evidence="2" key="1">
    <citation type="journal article" date="2008" name="Nat. Genet.">
        <title>The Pristionchus pacificus genome provides a unique perspective on nematode lifestyle and parasitism.</title>
        <authorList>
            <person name="Dieterich C."/>
            <person name="Clifton S.W."/>
            <person name="Schuster L.N."/>
            <person name="Chinwalla A."/>
            <person name="Delehaunty K."/>
            <person name="Dinkelacker I."/>
            <person name="Fulton L."/>
            <person name="Fulton R."/>
            <person name="Godfrey J."/>
            <person name="Minx P."/>
            <person name="Mitreva M."/>
            <person name="Roeseler W."/>
            <person name="Tian H."/>
            <person name="Witte H."/>
            <person name="Yang S.P."/>
            <person name="Wilson R.K."/>
            <person name="Sommer R.J."/>
        </authorList>
    </citation>
    <scope>NUCLEOTIDE SEQUENCE [LARGE SCALE GENOMIC DNA]</scope>
    <source>
        <strain evidence="2">PS312</strain>
    </source>
</reference>
<accession>A0A2A6BFG5</accession>
<evidence type="ECO:0000313" key="2">
    <source>
        <dbReference type="Proteomes" id="UP000005239"/>
    </source>
</evidence>
<dbReference type="EnsemblMetazoa" id="PPA30427.1">
    <property type="protein sequence ID" value="PPA30427.1"/>
    <property type="gene ID" value="WBGene00203295"/>
</dbReference>
<evidence type="ECO:0000313" key="1">
    <source>
        <dbReference type="EnsemblMetazoa" id="PPA30427.1"/>
    </source>
</evidence>
<accession>A0A8R1UHV9</accession>